<dbReference type="STRING" id="1036808.A0A0C3AE51"/>
<dbReference type="InterPro" id="IPR045107">
    <property type="entry name" value="SAC3/GANP/THP3"/>
</dbReference>
<dbReference type="Proteomes" id="UP000053989">
    <property type="component" value="Unassembled WGS sequence"/>
</dbReference>
<dbReference type="PANTHER" id="PTHR12436:SF3">
    <property type="entry name" value="GERMINAL-CENTER ASSOCIATED NUCLEAR PROTEIN"/>
    <property type="match status" value="1"/>
</dbReference>
<keyword evidence="4" id="KW-1185">Reference proteome</keyword>
<dbReference type="GO" id="GO:0005737">
    <property type="term" value="C:cytoplasm"/>
    <property type="evidence" value="ECO:0007669"/>
    <property type="project" value="TreeGrafter"/>
</dbReference>
<feature type="compositionally biased region" description="Polar residues" evidence="1">
    <location>
        <begin position="630"/>
        <end position="641"/>
    </location>
</feature>
<feature type="compositionally biased region" description="Polar residues" evidence="1">
    <location>
        <begin position="1388"/>
        <end position="1402"/>
    </location>
</feature>
<feature type="domain" description="SAC3/GANP/THP3 conserved" evidence="2">
    <location>
        <begin position="168"/>
        <end position="417"/>
    </location>
</feature>
<dbReference type="InterPro" id="IPR005062">
    <property type="entry name" value="SAC3/GANP/THP3_conserved"/>
</dbReference>
<reference evidence="3 4" key="1">
    <citation type="submission" date="2014-04" db="EMBL/GenBank/DDBJ databases">
        <authorList>
            <consortium name="DOE Joint Genome Institute"/>
            <person name="Kuo A."/>
            <person name="Kohler A."/>
            <person name="Nagy L.G."/>
            <person name="Floudas D."/>
            <person name="Copeland A."/>
            <person name="Barry K.W."/>
            <person name="Cichocki N."/>
            <person name="Veneault-Fourrey C."/>
            <person name="LaButti K."/>
            <person name="Lindquist E.A."/>
            <person name="Lipzen A."/>
            <person name="Lundell T."/>
            <person name="Morin E."/>
            <person name="Murat C."/>
            <person name="Sun H."/>
            <person name="Tunlid A."/>
            <person name="Henrissat B."/>
            <person name="Grigoriev I.V."/>
            <person name="Hibbett D.S."/>
            <person name="Martin F."/>
            <person name="Nordberg H.P."/>
            <person name="Cantor M.N."/>
            <person name="Hua S.X."/>
        </authorList>
    </citation>
    <scope>NUCLEOTIDE SEQUENCE [LARGE SCALE GENOMIC DNA]</scope>
    <source>
        <strain evidence="3 4">Foug A</strain>
    </source>
</reference>
<proteinExistence type="predicted"/>
<dbReference type="OrthoDB" id="264795at2759"/>
<gene>
    <name evidence="3" type="ORF">SCLCIDRAFT_8866</name>
</gene>
<accession>A0A0C3AE51</accession>
<dbReference type="GO" id="GO:0006406">
    <property type="term" value="P:mRNA export from nucleus"/>
    <property type="evidence" value="ECO:0007669"/>
    <property type="project" value="TreeGrafter"/>
</dbReference>
<dbReference type="EMBL" id="KN822036">
    <property type="protein sequence ID" value="KIM63202.1"/>
    <property type="molecule type" value="Genomic_DNA"/>
</dbReference>
<dbReference type="GO" id="GO:0070390">
    <property type="term" value="C:transcription export complex 2"/>
    <property type="evidence" value="ECO:0007669"/>
    <property type="project" value="TreeGrafter"/>
</dbReference>
<dbReference type="Pfam" id="PF03399">
    <property type="entry name" value="SAC3_GANP"/>
    <property type="match status" value="1"/>
</dbReference>
<feature type="region of interest" description="Disordered" evidence="1">
    <location>
        <begin position="831"/>
        <end position="857"/>
    </location>
</feature>
<sequence>MESAVHRTHRGRGTATPNEGGGLGKRPIHRNKQWVADGVATRAGTIPSHTGVDSERWERGGPRGGRGRGRGSRGKHANVTVTFRRDVLDVGATASEGEHSEMDDETEVEEVFPPDPETPEEREKFWQELVKAREAERKKAIADGKMDDPLVQKALKDAITMVGTCRDMCPRYERYRRERENNLSEWETIPGTKRVDHKRAVKIYERAAGDKTLPSDLRPPKVLKHTLDYLFHDLLARGGFSATFSFIRDRSRAVRNDFTMQHEMGPTAIECHDRCARFHILALHLERDSRGFSIALEEQQLMYTLQSLKEFYEDQRGRYQSPTELEMRVYHRLIHIRDQKERHEDIPQSLLDHPVFKLTTKFRARVQEKSAPITRSSPLAVDAEAMQIFAELANVLRQEGNVVMTYLIACILERLFGKDTIEDIEAIRGDLSNSDVIDGYSGPPAQLEDAENDAIRVDEELEGNSGLPVDQLSAEDPLHPLQPSGTQWLTDNFGPMPTESVFFNIPSTSTPAQPAPSPPKSVFANLSTVPNVFGTGTFGVPASSGANLSNASPFTFDAPKESTTHALSQHSPVPGGFLNISATTDLGSVEVSTLQSDSQMSPEASTNPRSFALVTPVFNSQISSLPTTQTNGFNGHTSQPPLSFGARPLHPASREVQPTVSSPEPVLFLASMSFDVSTSPPSSFSVNDDDHRTQPIDINAESNMLPLPSRSPSPQELPSNSSLSLSPVPPISIPGDRSSQPPPLDTNFATPPIQPPPLNRHQPISLPPTPTATVFIPHNPSKKPTSIFGSLKSLQTASLARTPTEILSPLVIPSPSTSRFFPSVPHLLRRDSQPSPLRAAVSSASDDKLKGPTLPHPDQVKRADLALLEATAVNFSRNSLLVKTCFSRWRKRLSDRVKWLEACRRSQAYSEKVQAERFSRSSATPPLEKKRKTVPAEPRSHPKSRAKGRPSIECRPPQLDEELARRFEKVNKTNHEEHERRWARGSFLRVLRTNLDSTPSSLPSNWAVWLSLNQENDGTAIWIEQKFDIPNSGKWKSENVFEMPISSLHVDPDNYYPGVIVFECTPLSGIPDVLEKKYRVLDDCARLRKILEALPRNRHYIPVLICISWSHESPDVTKDFDDMVATAFQENLLGSRHEFVVSSGASDTESKFEDLLRLIAFDRDGRLVKLVSVNDLFEGWGRIWDELTAWLPKCTIRNDFHWNLYAAFLHAVVRLLCHTVNSAVGLLRGGDVQADLPALQDDAIIDSGSAFDVVLDWLEQLPPTKVALDLIDDIKVHKNLGRDFPTLGFIPQLYTLARALVAYLAYFELDAQVCVVKASMEEATKTLRSFRANLEDEFTASHITQSRSAKRIPSDSNSNSVPAKKRRLSESETSGFPEDSDGWPLTSHEPSPSPSCATSVQSHDMTSFITPAMLRSLTRDIRAKYGPSTPSLSNP</sequence>
<evidence type="ECO:0000256" key="1">
    <source>
        <dbReference type="SAM" id="MobiDB-lite"/>
    </source>
</evidence>
<feature type="region of interest" description="Disordered" evidence="1">
    <location>
        <begin position="702"/>
        <end position="771"/>
    </location>
</feature>
<evidence type="ECO:0000259" key="2">
    <source>
        <dbReference type="Pfam" id="PF03399"/>
    </source>
</evidence>
<dbReference type="HOGENOM" id="CLU_252204_0_0_1"/>
<feature type="region of interest" description="Disordered" evidence="1">
    <location>
        <begin position="630"/>
        <end position="660"/>
    </location>
</feature>
<organism evidence="3 4">
    <name type="scientific">Scleroderma citrinum Foug A</name>
    <dbReference type="NCBI Taxonomy" id="1036808"/>
    <lineage>
        <taxon>Eukaryota</taxon>
        <taxon>Fungi</taxon>
        <taxon>Dikarya</taxon>
        <taxon>Basidiomycota</taxon>
        <taxon>Agaricomycotina</taxon>
        <taxon>Agaricomycetes</taxon>
        <taxon>Agaricomycetidae</taxon>
        <taxon>Boletales</taxon>
        <taxon>Sclerodermatineae</taxon>
        <taxon>Sclerodermataceae</taxon>
        <taxon>Scleroderma</taxon>
    </lineage>
</organism>
<feature type="compositionally biased region" description="Basic and acidic residues" evidence="1">
    <location>
        <begin position="52"/>
        <end position="61"/>
    </location>
</feature>
<dbReference type="Gene3D" id="1.25.40.990">
    <property type="match status" value="1"/>
</dbReference>
<dbReference type="PANTHER" id="PTHR12436">
    <property type="entry name" value="80 KDA MCM3-ASSOCIATED PROTEIN"/>
    <property type="match status" value="1"/>
</dbReference>
<feature type="region of interest" description="Disordered" evidence="1">
    <location>
        <begin position="914"/>
        <end position="955"/>
    </location>
</feature>
<feature type="compositionally biased region" description="Acidic residues" evidence="1">
    <location>
        <begin position="101"/>
        <end position="118"/>
    </location>
</feature>
<name>A0A0C3AE51_9AGAM</name>
<feature type="compositionally biased region" description="Basic residues" evidence="1">
    <location>
        <begin position="65"/>
        <end position="76"/>
    </location>
</feature>
<evidence type="ECO:0000313" key="4">
    <source>
        <dbReference type="Proteomes" id="UP000053989"/>
    </source>
</evidence>
<feature type="compositionally biased region" description="Low complexity" evidence="1">
    <location>
        <begin position="712"/>
        <end position="726"/>
    </location>
</feature>
<feature type="compositionally biased region" description="Basic residues" evidence="1">
    <location>
        <begin position="1"/>
        <end position="12"/>
    </location>
</feature>
<protein>
    <recommendedName>
        <fullName evidence="2">SAC3/GANP/THP3 conserved domain-containing protein</fullName>
    </recommendedName>
</protein>
<feature type="region of interest" description="Disordered" evidence="1">
    <location>
        <begin position="1344"/>
        <end position="1402"/>
    </location>
</feature>
<feature type="region of interest" description="Disordered" evidence="1">
    <location>
        <begin position="92"/>
        <end position="122"/>
    </location>
</feature>
<evidence type="ECO:0000313" key="3">
    <source>
        <dbReference type="EMBL" id="KIM63202.1"/>
    </source>
</evidence>
<dbReference type="InParanoid" id="A0A0C3AE51"/>
<feature type="region of interest" description="Disordered" evidence="1">
    <location>
        <begin position="1"/>
        <end position="76"/>
    </location>
</feature>
<reference evidence="4" key="2">
    <citation type="submission" date="2015-01" db="EMBL/GenBank/DDBJ databases">
        <title>Evolutionary Origins and Diversification of the Mycorrhizal Mutualists.</title>
        <authorList>
            <consortium name="DOE Joint Genome Institute"/>
            <consortium name="Mycorrhizal Genomics Consortium"/>
            <person name="Kohler A."/>
            <person name="Kuo A."/>
            <person name="Nagy L.G."/>
            <person name="Floudas D."/>
            <person name="Copeland A."/>
            <person name="Barry K.W."/>
            <person name="Cichocki N."/>
            <person name="Veneault-Fourrey C."/>
            <person name="LaButti K."/>
            <person name="Lindquist E.A."/>
            <person name="Lipzen A."/>
            <person name="Lundell T."/>
            <person name="Morin E."/>
            <person name="Murat C."/>
            <person name="Riley R."/>
            <person name="Ohm R."/>
            <person name="Sun H."/>
            <person name="Tunlid A."/>
            <person name="Henrissat B."/>
            <person name="Grigoriev I.V."/>
            <person name="Hibbett D.S."/>
            <person name="Martin F."/>
        </authorList>
    </citation>
    <scope>NUCLEOTIDE SEQUENCE [LARGE SCALE GENOMIC DNA]</scope>
    <source>
        <strain evidence="4">Foug A</strain>
    </source>
</reference>